<gene>
    <name evidence="2" type="ordered locus">Trad_1213</name>
</gene>
<reference evidence="2 3" key="2">
    <citation type="journal article" date="2011" name="Stand. Genomic Sci.">
        <title>Complete genome sequence of Truepera radiovictrix type strain (RQ-24).</title>
        <authorList>
            <person name="Ivanova N."/>
            <person name="Rohde C."/>
            <person name="Munk C."/>
            <person name="Nolan M."/>
            <person name="Lucas S."/>
            <person name="Del Rio T.G."/>
            <person name="Tice H."/>
            <person name="Deshpande S."/>
            <person name="Cheng J.F."/>
            <person name="Tapia R."/>
            <person name="Han C."/>
            <person name="Goodwin L."/>
            <person name="Pitluck S."/>
            <person name="Liolios K."/>
            <person name="Mavromatis K."/>
            <person name="Mikhailova N."/>
            <person name="Pati A."/>
            <person name="Chen A."/>
            <person name="Palaniappan K."/>
            <person name="Land M."/>
            <person name="Hauser L."/>
            <person name="Chang Y.J."/>
            <person name="Jeffries C.D."/>
            <person name="Brambilla E."/>
            <person name="Rohde M."/>
            <person name="Goker M."/>
            <person name="Tindall B.J."/>
            <person name="Woyke T."/>
            <person name="Bristow J."/>
            <person name="Eisen J.A."/>
            <person name="Markowitz V."/>
            <person name="Hugenholtz P."/>
            <person name="Kyrpides N.C."/>
            <person name="Klenk H.P."/>
            <person name="Lapidus A."/>
        </authorList>
    </citation>
    <scope>NUCLEOTIDE SEQUENCE [LARGE SCALE GENOMIC DNA]</scope>
    <source>
        <strain evidence="3">DSM 17093 / CIP 108686 / LMG 22925 / RQ-24</strain>
    </source>
</reference>
<dbReference type="STRING" id="649638.Trad_1213"/>
<evidence type="ECO:0000313" key="2">
    <source>
        <dbReference type="EMBL" id="ADI14336.1"/>
    </source>
</evidence>
<keyword evidence="1" id="KW-1133">Transmembrane helix</keyword>
<dbReference type="AlphaFoldDB" id="D7CW73"/>
<keyword evidence="1" id="KW-0472">Membrane</keyword>
<feature type="transmembrane region" description="Helical" evidence="1">
    <location>
        <begin position="52"/>
        <end position="74"/>
    </location>
</feature>
<keyword evidence="1" id="KW-0812">Transmembrane</keyword>
<accession>D7CW73</accession>
<evidence type="ECO:0000313" key="3">
    <source>
        <dbReference type="Proteomes" id="UP000000379"/>
    </source>
</evidence>
<dbReference type="KEGG" id="tra:Trad_1213"/>
<feature type="transmembrane region" description="Helical" evidence="1">
    <location>
        <begin position="94"/>
        <end position="114"/>
    </location>
</feature>
<dbReference type="HOGENOM" id="CLU_1524479_0_0_0"/>
<name>D7CW73_TRURR</name>
<keyword evidence="3" id="KW-1185">Reference proteome</keyword>
<sequence length="176" mass="18836">MWRAASAPRAFFGALEPQPPRIPRAALAAALGFAALALALGLGFLRATASDAYAPVLLFALLFGGVGFGYAWGFSSLFVQRPGELDVRAWEVSGWSWSVGLFAALSLLVPLLVFPLPALAVLLAGTLLWHLGVLRVGLSVFLGRPAWRVVVLYALFVYGFPLLILTALLVAFSYVF</sequence>
<proteinExistence type="predicted"/>
<feature type="transmembrane region" description="Helical" evidence="1">
    <location>
        <begin position="25"/>
        <end position="45"/>
    </location>
</feature>
<dbReference type="EMBL" id="CP002049">
    <property type="protein sequence ID" value="ADI14336.1"/>
    <property type="molecule type" value="Genomic_DNA"/>
</dbReference>
<reference evidence="3" key="1">
    <citation type="submission" date="2010-05" db="EMBL/GenBank/DDBJ databases">
        <title>The complete genome of Truepera radiovictris DSM 17093.</title>
        <authorList>
            <consortium name="US DOE Joint Genome Institute (JGI-PGF)"/>
            <person name="Lucas S."/>
            <person name="Copeland A."/>
            <person name="Lapidus A."/>
            <person name="Glavina del Rio T."/>
            <person name="Dalin E."/>
            <person name="Tice H."/>
            <person name="Bruce D."/>
            <person name="Goodwin L."/>
            <person name="Pitluck S."/>
            <person name="Kyrpides N."/>
            <person name="Mavromatis K."/>
            <person name="Ovchinnikova G."/>
            <person name="Munk A.C."/>
            <person name="Detter J.C."/>
            <person name="Han C."/>
            <person name="Tapia R."/>
            <person name="Land M."/>
            <person name="Hauser L."/>
            <person name="Markowitz V."/>
            <person name="Cheng J.-F."/>
            <person name="Hugenholtz P."/>
            <person name="Woyke T."/>
            <person name="Wu D."/>
            <person name="Tindall B."/>
            <person name="Pomrenke H.G."/>
            <person name="Brambilla E."/>
            <person name="Klenk H.-P."/>
            <person name="Eisen J.A."/>
        </authorList>
    </citation>
    <scope>NUCLEOTIDE SEQUENCE [LARGE SCALE GENOMIC DNA]</scope>
    <source>
        <strain evidence="3">DSM 17093 / CIP 108686 / LMG 22925 / RQ-24</strain>
    </source>
</reference>
<evidence type="ECO:0008006" key="4">
    <source>
        <dbReference type="Google" id="ProtNLM"/>
    </source>
</evidence>
<feature type="transmembrane region" description="Helical" evidence="1">
    <location>
        <begin position="119"/>
        <end position="138"/>
    </location>
</feature>
<feature type="transmembrane region" description="Helical" evidence="1">
    <location>
        <begin position="150"/>
        <end position="175"/>
    </location>
</feature>
<dbReference type="Proteomes" id="UP000000379">
    <property type="component" value="Chromosome"/>
</dbReference>
<evidence type="ECO:0000256" key="1">
    <source>
        <dbReference type="SAM" id="Phobius"/>
    </source>
</evidence>
<protein>
    <recommendedName>
        <fullName evidence="4">Yip1 domain-containing protein</fullName>
    </recommendedName>
</protein>
<organism evidence="2 3">
    <name type="scientific">Truepera radiovictrix (strain DSM 17093 / CIP 108686 / LMG 22925 / RQ-24)</name>
    <dbReference type="NCBI Taxonomy" id="649638"/>
    <lineage>
        <taxon>Bacteria</taxon>
        <taxon>Thermotogati</taxon>
        <taxon>Deinococcota</taxon>
        <taxon>Deinococci</taxon>
        <taxon>Trueperales</taxon>
        <taxon>Trueperaceae</taxon>
        <taxon>Truepera</taxon>
    </lineage>
</organism>